<evidence type="ECO:0000256" key="1">
    <source>
        <dbReference type="ARBA" id="ARBA00022729"/>
    </source>
</evidence>
<dbReference type="InterPro" id="IPR030678">
    <property type="entry name" value="Peptide/Ni-bd"/>
</dbReference>
<dbReference type="GO" id="GO:0015833">
    <property type="term" value="P:peptide transport"/>
    <property type="evidence" value="ECO:0007669"/>
    <property type="project" value="TreeGrafter"/>
</dbReference>
<dbReference type="AlphaFoldDB" id="A0A9W6VCH5"/>
<dbReference type="PANTHER" id="PTHR30290:SF38">
    <property type="entry name" value="D,D-DIPEPTIDE-BINDING PERIPLASMIC PROTEIN DDPA-RELATED"/>
    <property type="match status" value="1"/>
</dbReference>
<keyword evidence="1" id="KW-0732">Signal</keyword>
<dbReference type="Proteomes" id="UP001165042">
    <property type="component" value="Unassembled WGS sequence"/>
</dbReference>
<name>A0A9W6VCH5_9PSEU</name>
<dbReference type="GO" id="GO:0043190">
    <property type="term" value="C:ATP-binding cassette (ABC) transporter complex"/>
    <property type="evidence" value="ECO:0007669"/>
    <property type="project" value="InterPro"/>
</dbReference>
<protein>
    <submittedName>
        <fullName evidence="3">ABC transporter substrate-binding protein</fullName>
    </submittedName>
</protein>
<feature type="domain" description="Solute-binding protein family 5" evidence="2">
    <location>
        <begin position="84"/>
        <end position="415"/>
    </location>
</feature>
<dbReference type="PANTHER" id="PTHR30290">
    <property type="entry name" value="PERIPLASMIC BINDING COMPONENT OF ABC TRANSPORTER"/>
    <property type="match status" value="1"/>
</dbReference>
<dbReference type="Pfam" id="PF00496">
    <property type="entry name" value="SBP_bac_5"/>
    <property type="match status" value="1"/>
</dbReference>
<reference evidence="3" key="1">
    <citation type="submission" date="2023-02" db="EMBL/GenBank/DDBJ databases">
        <title>Actinokineospora globicatena NBRC 15670.</title>
        <authorList>
            <person name="Ichikawa N."/>
            <person name="Sato H."/>
            <person name="Tonouchi N."/>
        </authorList>
    </citation>
    <scope>NUCLEOTIDE SEQUENCE</scope>
    <source>
        <strain evidence="3">NBRC 15670</strain>
    </source>
</reference>
<dbReference type="Gene3D" id="3.10.105.10">
    <property type="entry name" value="Dipeptide-binding Protein, Domain 3"/>
    <property type="match status" value="1"/>
</dbReference>
<dbReference type="RefSeq" id="WP_285612364.1">
    <property type="nucleotide sequence ID" value="NZ_BSSD01000008.1"/>
</dbReference>
<dbReference type="EMBL" id="BSSD01000008">
    <property type="protein sequence ID" value="GLW94221.1"/>
    <property type="molecule type" value="Genomic_DNA"/>
</dbReference>
<dbReference type="InterPro" id="IPR039424">
    <property type="entry name" value="SBP_5"/>
</dbReference>
<dbReference type="SUPFAM" id="SSF53850">
    <property type="entry name" value="Periplasmic binding protein-like II"/>
    <property type="match status" value="1"/>
</dbReference>
<proteinExistence type="predicted"/>
<gene>
    <name evidence="3" type="ORF">Aglo03_50370</name>
</gene>
<organism evidence="3 4">
    <name type="scientific">Actinokineospora globicatena</name>
    <dbReference type="NCBI Taxonomy" id="103729"/>
    <lineage>
        <taxon>Bacteria</taxon>
        <taxon>Bacillati</taxon>
        <taxon>Actinomycetota</taxon>
        <taxon>Actinomycetes</taxon>
        <taxon>Pseudonocardiales</taxon>
        <taxon>Pseudonocardiaceae</taxon>
        <taxon>Actinokineospora</taxon>
    </lineage>
</organism>
<evidence type="ECO:0000259" key="2">
    <source>
        <dbReference type="Pfam" id="PF00496"/>
    </source>
</evidence>
<dbReference type="InterPro" id="IPR000914">
    <property type="entry name" value="SBP_5_dom"/>
</dbReference>
<evidence type="ECO:0000313" key="3">
    <source>
        <dbReference type="EMBL" id="GLW94221.1"/>
    </source>
</evidence>
<keyword evidence="4" id="KW-1185">Reference proteome</keyword>
<dbReference type="CDD" id="cd08503">
    <property type="entry name" value="PBP2_NikA_DppA_OppA_like_17"/>
    <property type="match status" value="1"/>
</dbReference>
<dbReference type="InterPro" id="IPR006311">
    <property type="entry name" value="TAT_signal"/>
</dbReference>
<dbReference type="Gene3D" id="3.90.76.10">
    <property type="entry name" value="Dipeptide-binding Protein, Domain 1"/>
    <property type="match status" value="1"/>
</dbReference>
<dbReference type="PIRSF" id="PIRSF002741">
    <property type="entry name" value="MppA"/>
    <property type="match status" value="1"/>
</dbReference>
<comment type="caution">
    <text evidence="3">The sequence shown here is derived from an EMBL/GenBank/DDBJ whole genome shotgun (WGS) entry which is preliminary data.</text>
</comment>
<dbReference type="Gene3D" id="3.40.190.10">
    <property type="entry name" value="Periplasmic binding protein-like II"/>
    <property type="match status" value="1"/>
</dbReference>
<dbReference type="PROSITE" id="PS51318">
    <property type="entry name" value="TAT"/>
    <property type="match status" value="1"/>
</dbReference>
<dbReference type="GO" id="GO:0042597">
    <property type="term" value="C:periplasmic space"/>
    <property type="evidence" value="ECO:0007669"/>
    <property type="project" value="UniProtKB-ARBA"/>
</dbReference>
<sequence>MTDPFPTLRRRGFLALAGGLALAGCAGTQATESSAPRSGGRLRAAFAGGGAKEVLDPHMASLFVEAARSKALYDKLADFGSDLTPVPRLAEKWEPNADATTWRVTLRQASFHDGRPVRAADVLSSYARIMDPKKAFRAKASLAMIDLASSRAVDDRTVEFVLTRPYVEFPNALATFSAYIIPESTEDFARPIGSGPFSFASFTPGRSTVLKRYADHWDGAARLDEVEFVLANEESARVNALLAGQVEYAHDLSPVTARAHESGGRVRIVRSPNSGIQAFAMKVDRPPFDNRDLREAMFLLADRPQLVESVLSGSGQVANDLYGKGYRHYAESIPQRERDLDKARFLIKRAGAEGLKVALNTSEAATGFVEAATVFADQAKQAGITIEVAVGDKDTFWADTLKNGSLSSFRSGAMPIESHVSQRLLSKSTTNVTKWARPEFDALYDKAVSTVDETARDGVYQEMQRTLHAEGGYLVWGFADWVVGTAQTVEGVATAPANTLDWARFDRVWLR</sequence>
<dbReference type="GO" id="GO:1904680">
    <property type="term" value="F:peptide transmembrane transporter activity"/>
    <property type="evidence" value="ECO:0007669"/>
    <property type="project" value="TreeGrafter"/>
</dbReference>
<accession>A0A9W6VCH5</accession>
<evidence type="ECO:0000313" key="4">
    <source>
        <dbReference type="Proteomes" id="UP001165042"/>
    </source>
</evidence>